<protein>
    <submittedName>
        <fullName evidence="1">Uncharacterized protein</fullName>
    </submittedName>
</protein>
<accession>A0A0K2T3X5</accession>
<name>A0A0K2T3X5_LEPSM</name>
<dbReference type="EMBL" id="HACA01002931">
    <property type="protein sequence ID" value="CDW20292.1"/>
    <property type="molecule type" value="Transcribed_RNA"/>
</dbReference>
<dbReference type="AlphaFoldDB" id="A0A0K2T3X5"/>
<proteinExistence type="predicted"/>
<sequence>MKMSCDKIFSRKNYQVKKCKRKKRSNQHFKAPSELSKEQVTLSINQEYTKISKIFYKVVKLVTSYSLCF</sequence>
<evidence type="ECO:0000313" key="1">
    <source>
        <dbReference type="EMBL" id="CDW20292.1"/>
    </source>
</evidence>
<reference evidence="1" key="1">
    <citation type="submission" date="2014-05" db="EMBL/GenBank/DDBJ databases">
        <authorList>
            <person name="Chronopoulou M."/>
        </authorList>
    </citation>
    <scope>NUCLEOTIDE SEQUENCE</scope>
    <source>
        <tissue evidence="1">Whole organism</tissue>
    </source>
</reference>
<organism evidence="1">
    <name type="scientific">Lepeophtheirus salmonis</name>
    <name type="common">Salmon louse</name>
    <name type="synonym">Caligus salmonis</name>
    <dbReference type="NCBI Taxonomy" id="72036"/>
    <lineage>
        <taxon>Eukaryota</taxon>
        <taxon>Metazoa</taxon>
        <taxon>Ecdysozoa</taxon>
        <taxon>Arthropoda</taxon>
        <taxon>Crustacea</taxon>
        <taxon>Multicrustacea</taxon>
        <taxon>Hexanauplia</taxon>
        <taxon>Copepoda</taxon>
        <taxon>Siphonostomatoida</taxon>
        <taxon>Caligidae</taxon>
        <taxon>Lepeophtheirus</taxon>
    </lineage>
</organism>